<evidence type="ECO:0000256" key="1">
    <source>
        <dbReference type="SAM" id="MobiDB-lite"/>
    </source>
</evidence>
<feature type="region of interest" description="Disordered" evidence="1">
    <location>
        <begin position="338"/>
        <end position="401"/>
    </location>
</feature>
<feature type="compositionally biased region" description="Polar residues" evidence="1">
    <location>
        <begin position="1073"/>
        <end position="1084"/>
    </location>
</feature>
<evidence type="ECO:0000313" key="2">
    <source>
        <dbReference type="EMBL" id="EWC48471.1"/>
    </source>
</evidence>
<dbReference type="PANTHER" id="PTHR38886">
    <property type="entry name" value="SESA DOMAIN-CONTAINING PROTEIN"/>
    <property type="match status" value="1"/>
</dbReference>
<gene>
    <name evidence="2" type="ORF">DRE_02240</name>
</gene>
<feature type="compositionally biased region" description="Polar residues" evidence="1">
    <location>
        <begin position="338"/>
        <end position="394"/>
    </location>
</feature>
<dbReference type="Proteomes" id="UP000024837">
    <property type="component" value="Unassembled WGS sequence"/>
</dbReference>
<evidence type="ECO:0008006" key="4">
    <source>
        <dbReference type="Google" id="ProtNLM"/>
    </source>
</evidence>
<evidence type="ECO:0000313" key="3">
    <source>
        <dbReference type="Proteomes" id="UP000024837"/>
    </source>
</evidence>
<feature type="compositionally biased region" description="Polar residues" evidence="1">
    <location>
        <begin position="1010"/>
        <end position="1027"/>
    </location>
</feature>
<name>W7HWF9_9PEZI</name>
<feature type="region of interest" description="Disordered" evidence="1">
    <location>
        <begin position="1062"/>
        <end position="1172"/>
    </location>
</feature>
<organism evidence="2 3">
    <name type="scientific">Drechslerella stenobrocha 248</name>
    <dbReference type="NCBI Taxonomy" id="1043628"/>
    <lineage>
        <taxon>Eukaryota</taxon>
        <taxon>Fungi</taxon>
        <taxon>Dikarya</taxon>
        <taxon>Ascomycota</taxon>
        <taxon>Pezizomycotina</taxon>
        <taxon>Orbiliomycetes</taxon>
        <taxon>Orbiliales</taxon>
        <taxon>Orbiliaceae</taxon>
        <taxon>Drechslerella</taxon>
    </lineage>
</organism>
<feature type="region of interest" description="Disordered" evidence="1">
    <location>
        <begin position="947"/>
        <end position="1027"/>
    </location>
</feature>
<dbReference type="PANTHER" id="PTHR38886:SF1">
    <property type="entry name" value="NACHT-NTPASE AND P-LOOP NTPASES N-TERMINAL DOMAIN-CONTAINING PROTEIN"/>
    <property type="match status" value="1"/>
</dbReference>
<dbReference type="HOGENOM" id="CLU_258927_0_0_1"/>
<reference evidence="2 3" key="1">
    <citation type="submission" date="2013-05" db="EMBL/GenBank/DDBJ databases">
        <title>Drechslerella stenobrocha genome reveals carnivorous origination and mechanical trapping mechanism of predatory fungi.</title>
        <authorList>
            <person name="Liu X."/>
            <person name="Zhang W."/>
            <person name="Liu K."/>
        </authorList>
    </citation>
    <scope>NUCLEOTIDE SEQUENCE [LARGE SCALE GENOMIC DNA]</scope>
    <source>
        <strain evidence="2 3">248</strain>
    </source>
</reference>
<feature type="region of interest" description="Disordered" evidence="1">
    <location>
        <begin position="851"/>
        <end position="871"/>
    </location>
</feature>
<dbReference type="OrthoDB" id="5404564at2759"/>
<sequence length="1327" mass="148003">MPIRPDDVVSLANMCYWIAQAFGSGRKAAPAAFREVQNELYGLGQMLEMLKNSVETGILDTPSAAAGPTPVSQTSRCISRMVENCQNTVDSLKEFAIKYAPLSGVEFIEEKSGVKVRTAPSNSKQKLKRQWRRIMWTTEASTIQGIRDQISIHVQSITAVVTLVNTHATNELKADIRALRKQGEANQLDLKAARADIYHIHMGVSMATSNHQYVSSDLRMVQQDVQSLNHRLETIIAWQQRDMHMTSDAFKKEISHLLVKMEQLERAPQFAQPAANQLPYPTHDGHIAMPTPYADLHVSPDMPMPRLTGYHQSGRSGTAPAEMYTGYRAAAMVLSTPQELPGSQPTHRTRAASFSNETPSGYVVQSQFGRSDVSSQKSLPISRNNPLSLQQGKQQVLPERGSRETATDVVFELCVQERSPNGEIKFTSVCAHACLHGNWIKAVENGQHNEGLFACLCEPYNFEDEDFEPHAQDLEKYILTSGTIGCHFHGDVQWLLHNVGDQVGKTPVTLGVRGLGIQKGVQFERTFVEPISFKTAKATLGGGIGSFFAYKVLDNSSGDGDEVNILNSMVDNSFTADLDTLKFTLSRDRQTLKLKVKHINILHYKSISVNEIEHNQTSKRDSFKYLEYVEILVGFTPAAENEDQASYLKMHLNETDLESNDSQDNYMVRLSISRGNATFPYRYPQVEKLSGYVEFSFGSSGATNNFLQRVKDMRIELHMLRIQHPKKNEHVMVKLFADYIAAAVDNITMSGVEIAVLWDEKKRRGRFLARSQGVHRYLSQDLHLDFFKGFAELSREDLFVGSAEIYQPMQSDQVTRYPSGVGRIQFQDSSVADIFYARLTESARRFGFSMAEPKPTVESPKRRGKDPHQKPILQRRVTQIEQTKKWHFSEEHYGRGVTETAAIEEVVAPPEMMAALPKQNLSRPLDAEELLDLLNQTEEKLIYAMEGPDDFTPLAPSQPSEWTSEDLTVRKRDRKKASLNRGGARDEPSSDYRSMGSPSDATPGKFGSHTAPQTAQTTPGILSPQSEVKLQLRRTASFDYGQSERRLESEKVLIPPEVWDKHGSGIHLRGVNPPQNHRSQSTRNPSHRPGASSTLDRNTRAPLDVNTAPGETISGVDDLVVSPESYQETQSDLATPLAAAAKSAADAPSENVTSPENETRKKYENVEGSGTSEGLADSIDPFAADLGLKFRVMAAQSFIRAYWLIVDVNDVLIGGTLVWVDESAPKLFEDGAPLIRVTRFSGEPSAWVSKSILKPGRYYAMKEKQRLIADGDTVKLARDQIVVPLSDVEESGLQGLELKVVPLDRKWSVVVERDWLREVNLTNPLPD</sequence>
<accession>W7HWF9</accession>
<protein>
    <recommendedName>
        <fullName evidence="4">Fungal N-terminal domain-containing protein</fullName>
    </recommendedName>
</protein>
<proteinExistence type="predicted"/>
<feature type="compositionally biased region" description="Polar residues" evidence="1">
    <location>
        <begin position="955"/>
        <end position="966"/>
    </location>
</feature>
<feature type="compositionally biased region" description="Low complexity" evidence="1">
    <location>
        <begin position="1131"/>
        <end position="1148"/>
    </location>
</feature>
<keyword evidence="3" id="KW-1185">Reference proteome</keyword>
<dbReference type="EMBL" id="KI966390">
    <property type="protein sequence ID" value="EWC48471.1"/>
    <property type="molecule type" value="Genomic_DNA"/>
</dbReference>